<reference evidence="2 3" key="1">
    <citation type="submission" date="2021-02" db="EMBL/GenBank/DDBJ databases">
        <title>Porcisia hertigi Genome sequencing and assembly.</title>
        <authorList>
            <person name="Almutairi H."/>
            <person name="Gatherer D."/>
        </authorList>
    </citation>
    <scope>NUCLEOTIDE SEQUENCE [LARGE SCALE GENOMIC DNA]</scope>
    <source>
        <strain evidence="2 3">C119</strain>
    </source>
</reference>
<feature type="region of interest" description="Disordered" evidence="1">
    <location>
        <begin position="200"/>
        <end position="300"/>
    </location>
</feature>
<dbReference type="KEGG" id="phet:94288499"/>
<protein>
    <submittedName>
        <fullName evidence="2">Uncharacterized protein</fullName>
    </submittedName>
</protein>
<proteinExistence type="predicted"/>
<feature type="compositionally biased region" description="Basic and acidic residues" evidence="1">
    <location>
        <begin position="445"/>
        <end position="456"/>
    </location>
</feature>
<gene>
    <name evidence="2" type="ORF">JKF63_02395</name>
</gene>
<feature type="region of interest" description="Disordered" evidence="1">
    <location>
        <begin position="337"/>
        <end position="462"/>
    </location>
</feature>
<evidence type="ECO:0000313" key="2">
    <source>
        <dbReference type="EMBL" id="KAG5496096.1"/>
    </source>
</evidence>
<dbReference type="AlphaFoldDB" id="A0A836HN06"/>
<keyword evidence="3" id="KW-1185">Reference proteome</keyword>
<dbReference type="Proteomes" id="UP000674318">
    <property type="component" value="Chromosome 32"/>
</dbReference>
<dbReference type="RefSeq" id="XP_067754579.1">
    <property type="nucleotide sequence ID" value="XM_067898422.1"/>
</dbReference>
<feature type="compositionally biased region" description="Basic and acidic residues" evidence="1">
    <location>
        <begin position="377"/>
        <end position="420"/>
    </location>
</feature>
<sequence>MPSGDFCTCHHHPSGERRPAPQPNRSPCCCEEHCTCAHYYGSGFMPPPPPVFEHNNNQRTRRSGNPYSSQLKHADVTAHADPHASRRCPVCIPEQAKLQDADLFALQQRCEEARLADQRRRSLLADLFGQRGHRGGGRNSYQSNTAEMLRRQRNSFYQKAVDAEYLARRRLLQSELDARRDELAEIQRAREAKRMEVAYNDAREARRSSSGPRFRSLQRPHSADLAARARFSTPPRVFQDQSSLLEDHSKRSDLAPSSATQPAAEGLPHEEQVDTSSAPPPQMRPSRKTSPPQQHCAMVGSHGPAAWATCCADTPKTSAPGQWHCGWIWCPNSACRGRHSPSPPRQQARIRPPSPECHVPASPCDTKPASGQASPTTREDLACDKAKRRITDTASRKTADEPGKSLSCQERDAAAGDMAKRQQPSSLFSAQDADTGGAHRQGRRGRGERGRGEPSRFRSQSASAVHLVAPRFGRKVFITDDVYCARRSRYMADWEACGAIQRMPTPSRSPSAPLPEKTPKWRTTGVDACCA</sequence>
<organism evidence="2 3">
    <name type="scientific">Porcisia hertigi</name>
    <dbReference type="NCBI Taxonomy" id="2761500"/>
    <lineage>
        <taxon>Eukaryota</taxon>
        <taxon>Discoba</taxon>
        <taxon>Euglenozoa</taxon>
        <taxon>Kinetoplastea</taxon>
        <taxon>Metakinetoplastina</taxon>
        <taxon>Trypanosomatida</taxon>
        <taxon>Trypanosomatidae</taxon>
        <taxon>Leishmaniinae</taxon>
        <taxon>Porcisia</taxon>
    </lineage>
</organism>
<evidence type="ECO:0000256" key="1">
    <source>
        <dbReference type="SAM" id="MobiDB-lite"/>
    </source>
</evidence>
<feature type="region of interest" description="Disordered" evidence="1">
    <location>
        <begin position="503"/>
        <end position="526"/>
    </location>
</feature>
<comment type="caution">
    <text evidence="2">The sequence shown here is derived from an EMBL/GenBank/DDBJ whole genome shotgun (WGS) entry which is preliminary data.</text>
</comment>
<dbReference type="GeneID" id="94288499"/>
<feature type="region of interest" description="Disordered" evidence="1">
    <location>
        <begin position="49"/>
        <end position="71"/>
    </location>
</feature>
<feature type="compositionally biased region" description="Polar residues" evidence="1">
    <location>
        <begin position="54"/>
        <end position="71"/>
    </location>
</feature>
<dbReference type="OrthoDB" id="266803at2759"/>
<name>A0A836HN06_9TRYP</name>
<dbReference type="EMBL" id="JAFJZO010000032">
    <property type="protein sequence ID" value="KAG5496096.1"/>
    <property type="molecule type" value="Genomic_DNA"/>
</dbReference>
<evidence type="ECO:0000313" key="3">
    <source>
        <dbReference type="Proteomes" id="UP000674318"/>
    </source>
</evidence>
<accession>A0A836HN06</accession>